<name>A0A9Q0GMN3_9MAGN</name>
<evidence type="ECO:0000313" key="3">
    <source>
        <dbReference type="Proteomes" id="UP001141806"/>
    </source>
</evidence>
<reference evidence="2" key="1">
    <citation type="journal article" date="2023" name="Plant J.">
        <title>The genome of the king protea, Protea cynaroides.</title>
        <authorList>
            <person name="Chang J."/>
            <person name="Duong T.A."/>
            <person name="Schoeman C."/>
            <person name="Ma X."/>
            <person name="Roodt D."/>
            <person name="Barker N."/>
            <person name="Li Z."/>
            <person name="Van de Peer Y."/>
            <person name="Mizrachi E."/>
        </authorList>
    </citation>
    <scope>NUCLEOTIDE SEQUENCE</scope>
    <source>
        <tissue evidence="2">Young leaves</tissue>
    </source>
</reference>
<organism evidence="2 3">
    <name type="scientific">Protea cynaroides</name>
    <dbReference type="NCBI Taxonomy" id="273540"/>
    <lineage>
        <taxon>Eukaryota</taxon>
        <taxon>Viridiplantae</taxon>
        <taxon>Streptophyta</taxon>
        <taxon>Embryophyta</taxon>
        <taxon>Tracheophyta</taxon>
        <taxon>Spermatophyta</taxon>
        <taxon>Magnoliopsida</taxon>
        <taxon>Proteales</taxon>
        <taxon>Proteaceae</taxon>
        <taxon>Protea</taxon>
    </lineage>
</organism>
<protein>
    <submittedName>
        <fullName evidence="2">Uncharacterized protein</fullName>
    </submittedName>
</protein>
<dbReference type="EMBL" id="JAMYWD010000012">
    <property type="protein sequence ID" value="KAJ4950677.1"/>
    <property type="molecule type" value="Genomic_DNA"/>
</dbReference>
<dbReference type="Proteomes" id="UP001141806">
    <property type="component" value="Unassembled WGS sequence"/>
</dbReference>
<dbReference type="AlphaFoldDB" id="A0A9Q0GMN3"/>
<dbReference type="OrthoDB" id="515366at2759"/>
<gene>
    <name evidence="2" type="ORF">NE237_027509</name>
</gene>
<sequence length="221" mass="24850">MQVSFSRHLRLPRSKPSSDTGGLLQEMHKASKEQAFVRYGRSPSGGNDCALILGMHGTFLKTYTMVHAVKALLTRDSVKEEAWKKNEEGSQAYSNVNVVFKLRGWDPDYSKTVAQASLSDLKMLTLSHKKLPEPAVEFQGSCVSSGDWNNSGAIKQPSPFSRFWTTPSTTYGLDEDLLELLDEEEDFNAVYEKHRTGDLSTALCTFKQCGYERALLLRDEW</sequence>
<proteinExistence type="predicted"/>
<evidence type="ECO:0000256" key="1">
    <source>
        <dbReference type="SAM" id="MobiDB-lite"/>
    </source>
</evidence>
<keyword evidence="3" id="KW-1185">Reference proteome</keyword>
<accession>A0A9Q0GMN3</accession>
<comment type="caution">
    <text evidence="2">The sequence shown here is derived from an EMBL/GenBank/DDBJ whole genome shotgun (WGS) entry which is preliminary data.</text>
</comment>
<evidence type="ECO:0000313" key="2">
    <source>
        <dbReference type="EMBL" id="KAJ4950677.1"/>
    </source>
</evidence>
<feature type="region of interest" description="Disordered" evidence="1">
    <location>
        <begin position="1"/>
        <end position="22"/>
    </location>
</feature>